<feature type="region of interest" description="Disordered" evidence="1">
    <location>
        <begin position="234"/>
        <end position="255"/>
    </location>
</feature>
<dbReference type="EMBL" id="CAUYUJ010004003">
    <property type="protein sequence ID" value="CAK0807769.1"/>
    <property type="molecule type" value="Genomic_DNA"/>
</dbReference>
<keyword evidence="3" id="KW-1185">Reference proteome</keyword>
<proteinExistence type="predicted"/>
<name>A0ABN9QRR8_9DINO</name>
<comment type="caution">
    <text evidence="2">The sequence shown here is derived from an EMBL/GenBank/DDBJ whole genome shotgun (WGS) entry which is preliminary data.</text>
</comment>
<evidence type="ECO:0000256" key="1">
    <source>
        <dbReference type="SAM" id="MobiDB-lite"/>
    </source>
</evidence>
<feature type="region of interest" description="Disordered" evidence="1">
    <location>
        <begin position="489"/>
        <end position="510"/>
    </location>
</feature>
<organism evidence="2 3">
    <name type="scientific">Prorocentrum cordatum</name>
    <dbReference type="NCBI Taxonomy" id="2364126"/>
    <lineage>
        <taxon>Eukaryota</taxon>
        <taxon>Sar</taxon>
        <taxon>Alveolata</taxon>
        <taxon>Dinophyceae</taxon>
        <taxon>Prorocentrales</taxon>
        <taxon>Prorocentraceae</taxon>
        <taxon>Prorocentrum</taxon>
    </lineage>
</organism>
<sequence length="765" mass="81646">MTAPPLCHGAREATRQRAAADATTKMGVAQTCGGRVISGLRRRWLAPEAASRHRHQDTKYIAAVDFNSHDCTNYEYAYMEYHSHCIGYLAGGWQPLGLHPAVAYMADAHVEDKTQAAVRGGRALPSEDCFESAMSLGWRQVPEESTKQPGAMGHHCTVHIAHNQELDISSIRASFSLFRPDHRQSGERQPVREFVDQAVAKEIAQKRMRATAAPSGPCWRRAAAGLLLTDDADASQTSLPPGTRLHGPGSAKDGITGRARISTVKSHAGVDTSDRLPARLEAQQVVANVEMLRGVGKGPTTRAARVHSAFIGAAWALLRFDDHSWLPPQRLDFVDGRLTATLARNEARGTGCKMPELPLAVFRGCYMLDPAEHGRGNSDMVAGRTYRSATESKVAMLHKIGGCDWANDRSPLNSTYIDDAPDPKDFDVACQMCGAARAAVGPTGAAAGPAGGRGALGRCALGGAGAVWLAAAAALGAAPEARVARACGGAEADEEGAPPPGGDSEEEQVRRARRRLERLVGVGSPRADEEPFWASAEVALGRDGLPPVGAVLLANPDAFAAAPEVPAACLRTEFPPPPRGAERRERAQLPVVLLTRRDEEGTFGVLLCWWTGRLLGDLRGGNFDEFMTRPLYFGGGSRLDVWSMLHSYPDLPGARQITEDGLAVSHVFEDARRPERGCRCGAAATCFCGSPTRRSRRASGSSSPRARAGRPPRRRGAAACCPRGRESRAVGGPPRGPALPFSGAARGRETRRAVARRPDLPVGPP</sequence>
<gene>
    <name evidence="2" type="ORF">PCOR1329_LOCUS13549</name>
</gene>
<feature type="compositionally biased region" description="Basic and acidic residues" evidence="1">
    <location>
        <begin position="746"/>
        <end position="759"/>
    </location>
</feature>
<feature type="region of interest" description="Disordered" evidence="1">
    <location>
        <begin position="690"/>
        <end position="765"/>
    </location>
</feature>
<feature type="compositionally biased region" description="Basic residues" evidence="1">
    <location>
        <begin position="707"/>
        <end position="716"/>
    </location>
</feature>
<protein>
    <submittedName>
        <fullName evidence="2">Uncharacterized protein</fullName>
    </submittedName>
</protein>
<reference evidence="2" key="1">
    <citation type="submission" date="2023-10" db="EMBL/GenBank/DDBJ databases">
        <authorList>
            <person name="Chen Y."/>
            <person name="Shah S."/>
            <person name="Dougan E. K."/>
            <person name="Thang M."/>
            <person name="Chan C."/>
        </authorList>
    </citation>
    <scope>NUCLEOTIDE SEQUENCE [LARGE SCALE GENOMIC DNA]</scope>
</reference>
<evidence type="ECO:0000313" key="2">
    <source>
        <dbReference type="EMBL" id="CAK0807769.1"/>
    </source>
</evidence>
<dbReference type="Proteomes" id="UP001189429">
    <property type="component" value="Unassembled WGS sequence"/>
</dbReference>
<evidence type="ECO:0000313" key="3">
    <source>
        <dbReference type="Proteomes" id="UP001189429"/>
    </source>
</evidence>
<accession>A0ABN9QRR8</accession>